<organism evidence="1 2">
    <name type="scientific">Dufourea novaeangliae</name>
    <name type="common">Sweat bee</name>
    <dbReference type="NCBI Taxonomy" id="178035"/>
    <lineage>
        <taxon>Eukaryota</taxon>
        <taxon>Metazoa</taxon>
        <taxon>Ecdysozoa</taxon>
        <taxon>Arthropoda</taxon>
        <taxon>Hexapoda</taxon>
        <taxon>Insecta</taxon>
        <taxon>Pterygota</taxon>
        <taxon>Neoptera</taxon>
        <taxon>Endopterygota</taxon>
        <taxon>Hymenoptera</taxon>
        <taxon>Apocrita</taxon>
        <taxon>Aculeata</taxon>
        <taxon>Apoidea</taxon>
        <taxon>Anthophila</taxon>
        <taxon>Halictidae</taxon>
        <taxon>Rophitinae</taxon>
        <taxon>Dufourea</taxon>
    </lineage>
</organism>
<dbReference type="GO" id="GO:0003676">
    <property type="term" value="F:nucleic acid binding"/>
    <property type="evidence" value="ECO:0007669"/>
    <property type="project" value="InterPro"/>
</dbReference>
<accession>A0A154PI02</accession>
<dbReference type="Proteomes" id="UP000076502">
    <property type="component" value="Unassembled WGS sequence"/>
</dbReference>
<gene>
    <name evidence="1" type="ORF">WN55_03031</name>
</gene>
<dbReference type="AlphaFoldDB" id="A0A154PI02"/>
<dbReference type="InterPro" id="IPR036397">
    <property type="entry name" value="RNaseH_sf"/>
</dbReference>
<dbReference type="Gene3D" id="3.30.420.10">
    <property type="entry name" value="Ribonuclease H-like superfamily/Ribonuclease H"/>
    <property type="match status" value="1"/>
</dbReference>
<dbReference type="EMBL" id="KQ434916">
    <property type="protein sequence ID" value="KZC11442.1"/>
    <property type="molecule type" value="Genomic_DNA"/>
</dbReference>
<protein>
    <submittedName>
        <fullName evidence="1">Uncharacterized protein</fullName>
    </submittedName>
</protein>
<evidence type="ECO:0000313" key="2">
    <source>
        <dbReference type="Proteomes" id="UP000076502"/>
    </source>
</evidence>
<proteinExistence type="predicted"/>
<reference evidence="1 2" key="1">
    <citation type="submission" date="2015-07" db="EMBL/GenBank/DDBJ databases">
        <title>The genome of Dufourea novaeangliae.</title>
        <authorList>
            <person name="Pan H."/>
            <person name="Kapheim K."/>
        </authorList>
    </citation>
    <scope>NUCLEOTIDE SEQUENCE [LARGE SCALE GENOMIC DNA]</scope>
    <source>
        <strain evidence="1">0120121106</strain>
        <tissue evidence="1">Whole body</tissue>
    </source>
</reference>
<sequence>MVMRGRHWDDVETIKHETTRLLKSLTSEDFQECFQQWQRRWDKCISTNGEYFEGDKIDVPQIL</sequence>
<evidence type="ECO:0000313" key="1">
    <source>
        <dbReference type="EMBL" id="KZC11442.1"/>
    </source>
</evidence>
<name>A0A154PI02_DUFNO</name>
<keyword evidence="2" id="KW-1185">Reference proteome</keyword>